<evidence type="ECO:0000256" key="4">
    <source>
        <dbReference type="ARBA" id="ARBA00022723"/>
    </source>
</evidence>
<evidence type="ECO:0000313" key="9">
    <source>
        <dbReference type="EnsemblMetazoa" id="LLOJ006467-PA"/>
    </source>
</evidence>
<dbReference type="GO" id="GO:0046872">
    <property type="term" value="F:metal ion binding"/>
    <property type="evidence" value="ECO:0007669"/>
    <property type="project" value="UniProtKB-KW"/>
</dbReference>
<feature type="binding site" evidence="7">
    <location>
        <position position="103"/>
    </location>
    <ligand>
        <name>Mg(2+)</name>
        <dbReference type="ChEBI" id="CHEBI:18420"/>
        <label>1</label>
        <note>catalytic</note>
    </ligand>
</feature>
<dbReference type="PROSITE" id="PS00629">
    <property type="entry name" value="IMP_1"/>
    <property type="match status" value="1"/>
</dbReference>
<protein>
    <recommendedName>
        <fullName evidence="8">Inositol-1-monophosphatase</fullName>
        <ecNumber evidence="8">3.1.3.25</ecNumber>
    </recommendedName>
</protein>
<dbReference type="AlphaFoldDB" id="A0A1B0CNZ5"/>
<dbReference type="PRINTS" id="PR00377">
    <property type="entry name" value="IMPHPHTASES"/>
</dbReference>
<dbReference type="GO" id="GO:0007165">
    <property type="term" value="P:signal transduction"/>
    <property type="evidence" value="ECO:0007669"/>
    <property type="project" value="TreeGrafter"/>
</dbReference>
<dbReference type="InterPro" id="IPR020583">
    <property type="entry name" value="Inositol_monoP_metal-BS"/>
</dbReference>
<dbReference type="Pfam" id="PF00459">
    <property type="entry name" value="Inositol_P"/>
    <property type="match status" value="1"/>
</dbReference>
<dbReference type="Gene3D" id="3.30.540.10">
    <property type="entry name" value="Fructose-1,6-Bisphosphatase, subunit A, domain 1"/>
    <property type="match status" value="1"/>
</dbReference>
<dbReference type="EMBL" id="AJWK01021210">
    <property type="status" value="NOT_ANNOTATED_CDS"/>
    <property type="molecule type" value="Genomic_DNA"/>
</dbReference>
<evidence type="ECO:0000256" key="7">
    <source>
        <dbReference type="PIRSR" id="PIRSR600760-2"/>
    </source>
</evidence>
<feature type="binding site" evidence="7">
    <location>
        <position position="104"/>
    </location>
    <ligand>
        <name>Mg(2+)</name>
        <dbReference type="ChEBI" id="CHEBI:18420"/>
        <label>1</label>
        <note>catalytic</note>
    </ligand>
</feature>
<keyword evidence="5 8" id="KW-0378">Hydrolase</keyword>
<dbReference type="EMBL" id="AJWK01021211">
    <property type="status" value="NOT_ANNOTATED_CDS"/>
    <property type="molecule type" value="Genomic_DNA"/>
</dbReference>
<dbReference type="Gene3D" id="3.40.190.80">
    <property type="match status" value="1"/>
</dbReference>
<evidence type="ECO:0000256" key="3">
    <source>
        <dbReference type="ARBA" id="ARBA00009759"/>
    </source>
</evidence>
<feature type="binding site" evidence="7">
    <location>
        <position position="230"/>
    </location>
    <ligand>
        <name>Mg(2+)</name>
        <dbReference type="ChEBI" id="CHEBI:18420"/>
        <label>1</label>
        <note>catalytic</note>
    </ligand>
</feature>
<dbReference type="InterPro" id="IPR033942">
    <property type="entry name" value="IMPase"/>
</dbReference>
<dbReference type="EMBL" id="AJWK01021212">
    <property type="status" value="NOT_ANNOTATED_CDS"/>
    <property type="molecule type" value="Genomic_DNA"/>
</dbReference>
<dbReference type="VEuPathDB" id="VectorBase:LLOJ006467"/>
<dbReference type="InterPro" id="IPR020550">
    <property type="entry name" value="Inositol_monophosphatase_CS"/>
</dbReference>
<evidence type="ECO:0000256" key="2">
    <source>
        <dbReference type="ARBA" id="ARBA00005152"/>
    </source>
</evidence>
<dbReference type="InterPro" id="IPR020552">
    <property type="entry name" value="Inositol_monoPase_Li-sen"/>
</dbReference>
<dbReference type="Proteomes" id="UP000092461">
    <property type="component" value="Unassembled WGS sequence"/>
</dbReference>
<dbReference type="FunFam" id="3.30.540.10:FF:000004">
    <property type="entry name" value="Inositol-1-monophosphatase"/>
    <property type="match status" value="1"/>
</dbReference>
<dbReference type="PANTHER" id="PTHR20854">
    <property type="entry name" value="INOSITOL MONOPHOSPHATASE"/>
    <property type="match status" value="1"/>
</dbReference>
<keyword evidence="6 7" id="KW-0460">Magnesium</keyword>
<keyword evidence="4 7" id="KW-0479">Metal-binding</keyword>
<sequence>MVNFEELSGFPDFATEAKLQECFNYVVNLVQKGGSIVEEGFTKTKEVKIKAFAADLVTEYDKRVEDLIIEGIREKYPNHKFIAEESAAKNPLTADPTWIIDPIDGTTNFVHSNPLIAISVALAVDGKLLMAICLNPIHKELYTAIRGRGAFLNGTPIHCSIVTELKNAVISIEVSLAWADRLRDEVIGRTHVLSGRVIGIRSLGSIVLALCYVARGSLDAYQMEYLQPWDIAAGALLIQEAGGVVKNHRGGEYDIMKAQVLVAGTQELYDQMLAVNRECEGKVITFAKP</sequence>
<dbReference type="EMBL" id="AJWK01021209">
    <property type="status" value="NOT_ANNOTATED_CDS"/>
    <property type="molecule type" value="Genomic_DNA"/>
</dbReference>
<dbReference type="GO" id="GO:0046854">
    <property type="term" value="P:phosphatidylinositol phosphate biosynthetic process"/>
    <property type="evidence" value="ECO:0007669"/>
    <property type="project" value="InterPro"/>
</dbReference>
<dbReference type="VEuPathDB" id="VectorBase:LLONM1_009806"/>
<dbReference type="EnsemblMetazoa" id="LLOJ006467-RA">
    <property type="protein sequence ID" value="LLOJ006467-PA"/>
    <property type="gene ID" value="LLOJ006467"/>
</dbReference>
<comment type="similarity">
    <text evidence="3 8">Belongs to the inositol monophosphatase superfamily.</text>
</comment>
<comment type="pathway">
    <text evidence="2 8">Polyol metabolism; myo-inositol biosynthesis; myo-inositol from D-glucose 6-phosphate: step 2/2.</text>
</comment>
<comment type="catalytic activity">
    <reaction evidence="8">
        <text>a myo-inositol phosphate + H2O = myo-inositol + phosphate</text>
        <dbReference type="Rhea" id="RHEA:24056"/>
        <dbReference type="ChEBI" id="CHEBI:15377"/>
        <dbReference type="ChEBI" id="CHEBI:17268"/>
        <dbReference type="ChEBI" id="CHEBI:43474"/>
        <dbReference type="ChEBI" id="CHEBI:84139"/>
        <dbReference type="EC" id="3.1.3.25"/>
    </reaction>
</comment>
<evidence type="ECO:0000256" key="8">
    <source>
        <dbReference type="RuleBase" id="RU364068"/>
    </source>
</evidence>
<comment type="cofactor">
    <cofactor evidence="1 7 8">
        <name>Mg(2+)</name>
        <dbReference type="ChEBI" id="CHEBI:18420"/>
    </cofactor>
</comment>
<feature type="binding site" evidence="7">
    <location>
        <position position="84"/>
    </location>
    <ligand>
        <name>Mg(2+)</name>
        <dbReference type="ChEBI" id="CHEBI:18420"/>
        <label>1</label>
        <note>catalytic</note>
    </ligand>
</feature>
<name>A0A1B0CNZ5_LUTLO</name>
<proteinExistence type="inferred from homology"/>
<evidence type="ECO:0000256" key="5">
    <source>
        <dbReference type="ARBA" id="ARBA00022801"/>
    </source>
</evidence>
<dbReference type="PROSITE" id="PS00630">
    <property type="entry name" value="IMP_2"/>
    <property type="match status" value="1"/>
</dbReference>
<keyword evidence="10" id="KW-1185">Reference proteome</keyword>
<dbReference type="SUPFAM" id="SSF56655">
    <property type="entry name" value="Carbohydrate phosphatase"/>
    <property type="match status" value="1"/>
</dbReference>
<dbReference type="GO" id="GO:0006021">
    <property type="term" value="P:inositol biosynthetic process"/>
    <property type="evidence" value="ECO:0007669"/>
    <property type="project" value="UniProtKB-UniPathway"/>
</dbReference>
<evidence type="ECO:0000256" key="6">
    <source>
        <dbReference type="ARBA" id="ARBA00022842"/>
    </source>
</evidence>
<dbReference type="GO" id="GO:0008934">
    <property type="term" value="F:inositol monophosphate 1-phosphatase activity"/>
    <property type="evidence" value="ECO:0007669"/>
    <property type="project" value="InterPro"/>
</dbReference>
<dbReference type="CDD" id="cd01639">
    <property type="entry name" value="IMPase"/>
    <property type="match status" value="1"/>
</dbReference>
<dbReference type="InterPro" id="IPR000760">
    <property type="entry name" value="Inositol_monophosphatase-like"/>
</dbReference>
<feature type="binding site" evidence="7">
    <location>
        <position position="101"/>
    </location>
    <ligand>
        <name>Mg(2+)</name>
        <dbReference type="ChEBI" id="CHEBI:18420"/>
        <label>1</label>
        <note>catalytic</note>
    </ligand>
</feature>
<evidence type="ECO:0000256" key="1">
    <source>
        <dbReference type="ARBA" id="ARBA00001946"/>
    </source>
</evidence>
<organism evidence="9 10">
    <name type="scientific">Lutzomyia longipalpis</name>
    <name type="common">Sand fly</name>
    <dbReference type="NCBI Taxonomy" id="7200"/>
    <lineage>
        <taxon>Eukaryota</taxon>
        <taxon>Metazoa</taxon>
        <taxon>Ecdysozoa</taxon>
        <taxon>Arthropoda</taxon>
        <taxon>Hexapoda</taxon>
        <taxon>Insecta</taxon>
        <taxon>Pterygota</taxon>
        <taxon>Neoptera</taxon>
        <taxon>Endopterygota</taxon>
        <taxon>Diptera</taxon>
        <taxon>Nematocera</taxon>
        <taxon>Psychodoidea</taxon>
        <taxon>Psychodidae</taxon>
        <taxon>Lutzomyia</taxon>
        <taxon>Lutzomyia</taxon>
    </lineage>
</organism>
<accession>A0A1B0CNZ5</accession>
<reference evidence="9" key="1">
    <citation type="submission" date="2020-05" db="UniProtKB">
        <authorList>
            <consortium name="EnsemblMetazoa"/>
        </authorList>
    </citation>
    <scope>IDENTIFICATION</scope>
    <source>
        <strain evidence="9">Jacobina</strain>
    </source>
</reference>
<dbReference type="EC" id="3.1.3.25" evidence="8"/>
<dbReference type="PANTHER" id="PTHR20854:SF25">
    <property type="entry name" value="INOSITOL-1-MONOPHOSPHATASE"/>
    <property type="match status" value="1"/>
</dbReference>
<evidence type="ECO:0000313" key="10">
    <source>
        <dbReference type="Proteomes" id="UP000092461"/>
    </source>
</evidence>
<dbReference type="PRINTS" id="PR00378">
    <property type="entry name" value="LIIMPHPHTASE"/>
</dbReference>
<dbReference type="UniPathway" id="UPA00823">
    <property type="reaction ID" value="UER00788"/>
</dbReference>